<accession>A0A565BBT3</accession>
<keyword evidence="2" id="KW-1185">Reference proteome</keyword>
<dbReference type="EMBL" id="CABITT030000003">
    <property type="protein sequence ID" value="VVA99088.1"/>
    <property type="molecule type" value="Genomic_DNA"/>
</dbReference>
<name>A0A565BBT3_9BRAS</name>
<dbReference type="Proteomes" id="UP000489600">
    <property type="component" value="Unassembled WGS sequence"/>
</dbReference>
<protein>
    <submittedName>
        <fullName evidence="1">Uncharacterized protein</fullName>
    </submittedName>
</protein>
<comment type="caution">
    <text evidence="1">The sequence shown here is derived from an EMBL/GenBank/DDBJ whole genome shotgun (WGS) entry which is preliminary data.</text>
</comment>
<sequence length="105" mass="12102">MPSYSSQRLTILNYGKALLISYATRRLTITEDDDAEQLKLNVEPLVEMMPSRGDRRCRAVMILEMRRTVSNRVDHFEDDELSLSVAHRFDLLKTSCSHSSTARQL</sequence>
<evidence type="ECO:0000313" key="1">
    <source>
        <dbReference type="EMBL" id="VVA99088.1"/>
    </source>
</evidence>
<reference evidence="1" key="1">
    <citation type="submission" date="2019-07" db="EMBL/GenBank/DDBJ databases">
        <authorList>
            <person name="Dittberner H."/>
        </authorList>
    </citation>
    <scope>NUCLEOTIDE SEQUENCE [LARGE SCALE GENOMIC DNA]</scope>
</reference>
<gene>
    <name evidence="1" type="ORF">ANE_LOCUS9533</name>
</gene>
<evidence type="ECO:0000313" key="2">
    <source>
        <dbReference type="Proteomes" id="UP000489600"/>
    </source>
</evidence>
<organism evidence="1 2">
    <name type="scientific">Arabis nemorensis</name>
    <dbReference type="NCBI Taxonomy" id="586526"/>
    <lineage>
        <taxon>Eukaryota</taxon>
        <taxon>Viridiplantae</taxon>
        <taxon>Streptophyta</taxon>
        <taxon>Embryophyta</taxon>
        <taxon>Tracheophyta</taxon>
        <taxon>Spermatophyta</taxon>
        <taxon>Magnoliopsida</taxon>
        <taxon>eudicotyledons</taxon>
        <taxon>Gunneridae</taxon>
        <taxon>Pentapetalae</taxon>
        <taxon>rosids</taxon>
        <taxon>malvids</taxon>
        <taxon>Brassicales</taxon>
        <taxon>Brassicaceae</taxon>
        <taxon>Arabideae</taxon>
        <taxon>Arabis</taxon>
    </lineage>
</organism>
<dbReference type="AlphaFoldDB" id="A0A565BBT3"/>
<proteinExistence type="predicted"/>